<gene>
    <name evidence="1" type="ORF">NRIC_16440</name>
</gene>
<evidence type="ECO:0000313" key="1">
    <source>
        <dbReference type="EMBL" id="GCF93753.1"/>
    </source>
</evidence>
<reference evidence="2" key="1">
    <citation type="submission" date="2019-02" db="EMBL/GenBank/DDBJ databases">
        <title>Draft genome sequence of Enterococcus sp. Gos25-1.</title>
        <authorList>
            <person name="Tanaka N."/>
            <person name="Shiwa Y."/>
            <person name="Fujita N."/>
        </authorList>
    </citation>
    <scope>NUCLEOTIDE SEQUENCE [LARGE SCALE GENOMIC DNA]</scope>
    <source>
        <strain evidence="2">Gos25-1</strain>
    </source>
</reference>
<dbReference type="AlphaFoldDB" id="A0A4P5PK90"/>
<name>A0A4P5PK90_9ENTE</name>
<dbReference type="Gene3D" id="3.10.450.150">
    <property type="entry name" value="enterococcus faecalis protein"/>
    <property type="match status" value="1"/>
</dbReference>
<evidence type="ECO:0000313" key="2">
    <source>
        <dbReference type="Proteomes" id="UP000290567"/>
    </source>
</evidence>
<dbReference type="EMBL" id="BJCC01000013">
    <property type="protein sequence ID" value="GCF93753.1"/>
    <property type="molecule type" value="Genomic_DNA"/>
</dbReference>
<proteinExistence type="predicted"/>
<accession>A0A4P5PK90</accession>
<dbReference type="RefSeq" id="WP_146622204.1">
    <property type="nucleotide sequence ID" value="NZ_BJCC01000013.1"/>
</dbReference>
<sequence length="106" mass="12942">MFDTQENRYITKGVNEQVTKEMQQRCFQLIDEKVKQEAVQLDYLQIFEFNRDDQRGTITIIHRQEEPFFIDYHECRITDALANFQIKKLWVIDDHTHQTMLLPEEY</sequence>
<organism evidence="1 2">
    <name type="scientific">Enterococcus florum</name>
    <dbReference type="NCBI Taxonomy" id="2480627"/>
    <lineage>
        <taxon>Bacteria</taxon>
        <taxon>Bacillati</taxon>
        <taxon>Bacillota</taxon>
        <taxon>Bacilli</taxon>
        <taxon>Lactobacillales</taxon>
        <taxon>Enterococcaceae</taxon>
        <taxon>Enterococcus</taxon>
    </lineage>
</organism>
<keyword evidence="2" id="KW-1185">Reference proteome</keyword>
<dbReference type="OrthoDB" id="1756859at2"/>
<protein>
    <recommendedName>
        <fullName evidence="3">DUF960 domain-containing protein</fullName>
    </recommendedName>
</protein>
<dbReference type="Pfam" id="PF06124">
    <property type="entry name" value="DUF960"/>
    <property type="match status" value="1"/>
</dbReference>
<comment type="caution">
    <text evidence="1">The sequence shown here is derived from an EMBL/GenBank/DDBJ whole genome shotgun (WGS) entry which is preliminary data.</text>
</comment>
<dbReference type="InterPro" id="IPR009303">
    <property type="entry name" value="DUF960"/>
</dbReference>
<evidence type="ECO:0008006" key="3">
    <source>
        <dbReference type="Google" id="ProtNLM"/>
    </source>
</evidence>
<dbReference type="Proteomes" id="UP000290567">
    <property type="component" value="Unassembled WGS sequence"/>
</dbReference>